<name>A0A1T4MIG0_9FIRM</name>
<reference evidence="2 3" key="1">
    <citation type="submission" date="2017-02" db="EMBL/GenBank/DDBJ databases">
        <authorList>
            <person name="Peterson S.W."/>
        </authorList>
    </citation>
    <scope>NUCLEOTIDE SEQUENCE [LARGE SCALE GENOMIC DNA]</scope>
    <source>
        <strain evidence="2 3">ATCC 17233</strain>
    </source>
</reference>
<dbReference type="EMBL" id="FUXA01000007">
    <property type="protein sequence ID" value="SJZ66870.1"/>
    <property type="molecule type" value="Genomic_DNA"/>
</dbReference>
<proteinExistence type="predicted"/>
<dbReference type="PROSITE" id="PS00409">
    <property type="entry name" value="PROKAR_NTER_METHYL"/>
    <property type="match status" value="1"/>
</dbReference>
<dbReference type="RefSeq" id="WP_078787090.1">
    <property type="nucleotide sequence ID" value="NZ_FMTO01000006.1"/>
</dbReference>
<evidence type="ECO:0000313" key="2">
    <source>
        <dbReference type="EMBL" id="SJZ66870.1"/>
    </source>
</evidence>
<keyword evidence="1" id="KW-1133">Transmembrane helix</keyword>
<keyword evidence="1" id="KW-0472">Membrane</keyword>
<protein>
    <submittedName>
        <fullName evidence="2">Prepilin-type N-terminal cleavage/methylation domain-containing protein</fullName>
    </submittedName>
</protein>
<gene>
    <name evidence="2" type="ORF">SAMN02745110_01244</name>
</gene>
<evidence type="ECO:0000313" key="3">
    <source>
        <dbReference type="Proteomes" id="UP000189857"/>
    </source>
</evidence>
<dbReference type="AlphaFoldDB" id="A0A1T4MIG0"/>
<feature type="transmembrane region" description="Helical" evidence="1">
    <location>
        <begin position="12"/>
        <end position="34"/>
    </location>
</feature>
<keyword evidence="3" id="KW-1185">Reference proteome</keyword>
<sequence>MILKAKKNKGFTLVELIVAIAVLALLITAVVTFMGHESVTLKKQEADISVQNSGQETLNELSDIIIQAKELTIEGYVFEDNYVYAFNKKKVGESIAKSATAVKYQRKSLIPGGDSTTLNYEDNGYKHFPASATVSGDYLKTKVGDDPSATVTYKNIYLSKLTVKYSVPYDSNYLGTGITDPGNVNDECTAIITFNQEKIYIEKTYKYMTKLNSSGVSDNTVYTSKLNYGTSSNGKIISAARITVDPLNQSLSLNLDFAYQKHGASIQNIINIKNSNVLIDPKE</sequence>
<dbReference type="Pfam" id="PF07963">
    <property type="entry name" value="N_methyl"/>
    <property type="match status" value="1"/>
</dbReference>
<accession>A0A1T4MIG0</accession>
<evidence type="ECO:0000256" key="1">
    <source>
        <dbReference type="SAM" id="Phobius"/>
    </source>
</evidence>
<dbReference type="NCBIfam" id="TIGR02532">
    <property type="entry name" value="IV_pilin_GFxxxE"/>
    <property type="match status" value="1"/>
</dbReference>
<organism evidence="2 3">
    <name type="scientific">Eubacterium ruminantium</name>
    <dbReference type="NCBI Taxonomy" id="42322"/>
    <lineage>
        <taxon>Bacteria</taxon>
        <taxon>Bacillati</taxon>
        <taxon>Bacillota</taxon>
        <taxon>Clostridia</taxon>
        <taxon>Eubacteriales</taxon>
        <taxon>Eubacteriaceae</taxon>
        <taxon>Eubacterium</taxon>
    </lineage>
</organism>
<keyword evidence="1" id="KW-0812">Transmembrane</keyword>
<dbReference type="OrthoDB" id="2033709at2"/>
<dbReference type="Proteomes" id="UP000189857">
    <property type="component" value="Unassembled WGS sequence"/>
</dbReference>
<dbReference type="InterPro" id="IPR012902">
    <property type="entry name" value="N_methyl_site"/>
</dbReference>